<feature type="compositionally biased region" description="Pro residues" evidence="1">
    <location>
        <begin position="261"/>
        <end position="272"/>
    </location>
</feature>
<accession>A0AAN8IEL7</accession>
<evidence type="ECO:0000313" key="4">
    <source>
        <dbReference type="EMBL" id="KAK5966302.1"/>
    </source>
</evidence>
<sequence length="329" mass="37412">MRHFSEKKEQVTCAVRFGSQLQIGFMLFSAKGPLPDTISDFWRMIIQEHCSIIVMLCNLVEHGREKCSAYYPTDVKKPFNVGNTTITLTKQTTSTYGNIMSDWTVQDKSWKDRQLKIRHIQCTSWEDQTAPSDLLPVVEVLHEMAKNPVGHPIVIHCSAGVGRTCTLLGIQLLLERTKKGKDATGVSVMRYLRNRRYGAIQKGIQFVFLHRVVIELLCQAGIKKTSDEKVVKFHEQYQRLLSKQRRIVFAAVESKIKSPPTAKPIPIKPAPEPEVLKTQMDDEDEKPTHSEKKLTAEDITKTIEERLLISMECTGGKEDLPEADFAEFL</sequence>
<dbReference type="InterPro" id="IPR029021">
    <property type="entry name" value="Prot-tyrosine_phosphatase-like"/>
</dbReference>
<dbReference type="InterPro" id="IPR000387">
    <property type="entry name" value="Tyr_Pase_dom"/>
</dbReference>
<feature type="domain" description="Tyrosine-protein phosphatase" evidence="2">
    <location>
        <begin position="25"/>
        <end position="216"/>
    </location>
</feature>
<protein>
    <submittedName>
        <fullName evidence="4">Protein-tyrosine phosphatase</fullName>
    </submittedName>
</protein>
<dbReference type="SMART" id="SM00404">
    <property type="entry name" value="PTPc_motif"/>
    <property type="match status" value="1"/>
</dbReference>
<dbReference type="SUPFAM" id="SSF52799">
    <property type="entry name" value="(Phosphotyrosine protein) phosphatases II"/>
    <property type="match status" value="1"/>
</dbReference>
<organism evidence="4 5">
    <name type="scientific">Trichostrongylus colubriformis</name>
    <name type="common">Black scour worm</name>
    <dbReference type="NCBI Taxonomy" id="6319"/>
    <lineage>
        <taxon>Eukaryota</taxon>
        <taxon>Metazoa</taxon>
        <taxon>Ecdysozoa</taxon>
        <taxon>Nematoda</taxon>
        <taxon>Chromadorea</taxon>
        <taxon>Rhabditida</taxon>
        <taxon>Rhabditina</taxon>
        <taxon>Rhabditomorpha</taxon>
        <taxon>Strongyloidea</taxon>
        <taxon>Trichostrongylidae</taxon>
        <taxon>Trichostrongylus</taxon>
    </lineage>
</organism>
<name>A0AAN8IEL7_TRICO</name>
<proteinExistence type="predicted"/>
<dbReference type="Proteomes" id="UP001331761">
    <property type="component" value="Unassembled WGS sequence"/>
</dbReference>
<dbReference type="GO" id="GO:0004725">
    <property type="term" value="F:protein tyrosine phosphatase activity"/>
    <property type="evidence" value="ECO:0007669"/>
    <property type="project" value="InterPro"/>
</dbReference>
<dbReference type="AlphaFoldDB" id="A0AAN8IEL7"/>
<feature type="region of interest" description="Disordered" evidence="1">
    <location>
        <begin position="258"/>
        <end position="296"/>
    </location>
</feature>
<evidence type="ECO:0000313" key="5">
    <source>
        <dbReference type="Proteomes" id="UP001331761"/>
    </source>
</evidence>
<dbReference type="InterPro" id="IPR052782">
    <property type="entry name" value="Oocyte-zygote_transition_reg"/>
</dbReference>
<dbReference type="PROSITE" id="PS50055">
    <property type="entry name" value="TYR_PHOSPHATASE_PTP"/>
    <property type="match status" value="1"/>
</dbReference>
<dbReference type="InterPro" id="IPR003595">
    <property type="entry name" value="Tyr_Pase_cat"/>
</dbReference>
<evidence type="ECO:0000256" key="1">
    <source>
        <dbReference type="SAM" id="MobiDB-lite"/>
    </source>
</evidence>
<feature type="domain" description="Tyrosine specific protein phosphatases" evidence="3">
    <location>
        <begin position="132"/>
        <end position="207"/>
    </location>
</feature>
<gene>
    <name evidence="4" type="ORF">GCK32_011053</name>
</gene>
<dbReference type="EMBL" id="WIXE01023647">
    <property type="protein sequence ID" value="KAK5966302.1"/>
    <property type="molecule type" value="Genomic_DNA"/>
</dbReference>
<dbReference type="SMART" id="SM00194">
    <property type="entry name" value="PTPc"/>
    <property type="match status" value="1"/>
</dbReference>
<reference evidence="4 5" key="1">
    <citation type="submission" date="2019-10" db="EMBL/GenBank/DDBJ databases">
        <title>Assembly and Annotation for the nematode Trichostrongylus colubriformis.</title>
        <authorList>
            <person name="Martin J."/>
        </authorList>
    </citation>
    <scope>NUCLEOTIDE SEQUENCE [LARGE SCALE GENOMIC DNA]</scope>
    <source>
        <strain evidence="4">G859</strain>
        <tissue evidence="4">Whole worm</tissue>
    </source>
</reference>
<dbReference type="InterPro" id="IPR000242">
    <property type="entry name" value="PTP_cat"/>
</dbReference>
<feature type="compositionally biased region" description="Basic and acidic residues" evidence="1">
    <location>
        <begin position="286"/>
        <end position="296"/>
    </location>
</feature>
<evidence type="ECO:0000259" key="2">
    <source>
        <dbReference type="PROSITE" id="PS50055"/>
    </source>
</evidence>
<evidence type="ECO:0000259" key="3">
    <source>
        <dbReference type="PROSITE" id="PS50056"/>
    </source>
</evidence>
<dbReference type="PRINTS" id="PR00700">
    <property type="entry name" value="PRTYPHPHTASE"/>
</dbReference>
<dbReference type="Pfam" id="PF00102">
    <property type="entry name" value="Y_phosphatase"/>
    <property type="match status" value="1"/>
</dbReference>
<keyword evidence="5" id="KW-1185">Reference proteome</keyword>
<dbReference type="PANTHER" id="PTHR46163">
    <property type="entry name" value="TYROSINE-PROTEIN PHOSPHATASE-RELATED"/>
    <property type="match status" value="1"/>
</dbReference>
<dbReference type="Gene3D" id="3.90.190.10">
    <property type="entry name" value="Protein tyrosine phosphatase superfamily"/>
    <property type="match status" value="1"/>
</dbReference>
<dbReference type="PROSITE" id="PS50056">
    <property type="entry name" value="TYR_PHOSPHATASE_2"/>
    <property type="match status" value="1"/>
</dbReference>
<comment type="caution">
    <text evidence="4">The sequence shown here is derived from an EMBL/GenBank/DDBJ whole genome shotgun (WGS) entry which is preliminary data.</text>
</comment>
<dbReference type="CDD" id="cd00047">
    <property type="entry name" value="PTPc"/>
    <property type="match status" value="1"/>
</dbReference>